<evidence type="ECO:0000313" key="3">
    <source>
        <dbReference type="EMBL" id="KAB2612405.1"/>
    </source>
</evidence>
<proteinExistence type="predicted"/>
<dbReference type="EMBL" id="SMOL01000458">
    <property type="protein sequence ID" value="KAB2612405.1"/>
    <property type="molecule type" value="Genomic_DNA"/>
</dbReference>
<sequence>MAGGIPICVQCGTRSNPCRCKVVGPTLGFLAFVGAAIVEWPVGAFVYCFRHVKGRRIMAHPATVVYPSGGQGSGDKAEDGPLNADNECDEGDEGEEGHEAEEVNEGVELEANEVNAWDDTTDSEFVDSDYSLEDDDHRVVDDMVVDTMIGDAERGSECDEKVIYLEFNEEANKDDPKFEKGLKFKDVVQLREAVWSHSIKHGAPFIKLKRNEKWKISAKLAWLVKRYMDKFRLNPSMPITTFMETVKEERMVGIHLKTAYRYIKLLECYDELRRVNPGSTFKMKVMPYDDAHVIFQKIYICLGACKNGFKNGCRQLVGLDGCHLK</sequence>
<dbReference type="Proteomes" id="UP000327157">
    <property type="component" value="Chromosome 9"/>
</dbReference>
<feature type="compositionally biased region" description="Acidic residues" evidence="1">
    <location>
        <begin position="86"/>
        <end position="102"/>
    </location>
</feature>
<dbReference type="PANTHER" id="PTHR34673">
    <property type="entry name" value="COLD-REGULATED PROTEIN"/>
    <property type="match status" value="1"/>
</dbReference>
<dbReference type="AlphaFoldDB" id="A0A5N5GAD8"/>
<reference evidence="4" key="2">
    <citation type="submission" date="2019-10" db="EMBL/GenBank/DDBJ databases">
        <title>A de novo genome assembly of a pear dwarfing rootstock.</title>
        <authorList>
            <person name="Wang F."/>
            <person name="Wang J."/>
            <person name="Li S."/>
            <person name="Zhang Y."/>
            <person name="Fang M."/>
            <person name="Ma L."/>
            <person name="Zhao Y."/>
            <person name="Jiang S."/>
        </authorList>
    </citation>
    <scope>NUCLEOTIDE SEQUENCE [LARGE SCALE GENOMIC DNA]</scope>
</reference>
<feature type="transmembrane region" description="Helical" evidence="2">
    <location>
        <begin position="29"/>
        <end position="49"/>
    </location>
</feature>
<keyword evidence="4" id="KW-1185">Reference proteome</keyword>
<dbReference type="OrthoDB" id="4412445at2759"/>
<evidence type="ECO:0000256" key="1">
    <source>
        <dbReference type="SAM" id="MobiDB-lite"/>
    </source>
</evidence>
<feature type="region of interest" description="Disordered" evidence="1">
    <location>
        <begin position="69"/>
        <end position="102"/>
    </location>
</feature>
<dbReference type="PANTHER" id="PTHR34673:SF1">
    <property type="entry name" value="COLD-REGULATED PROTEIN"/>
    <property type="match status" value="1"/>
</dbReference>
<organism evidence="3 4">
    <name type="scientific">Pyrus ussuriensis x Pyrus communis</name>
    <dbReference type="NCBI Taxonomy" id="2448454"/>
    <lineage>
        <taxon>Eukaryota</taxon>
        <taxon>Viridiplantae</taxon>
        <taxon>Streptophyta</taxon>
        <taxon>Embryophyta</taxon>
        <taxon>Tracheophyta</taxon>
        <taxon>Spermatophyta</taxon>
        <taxon>Magnoliopsida</taxon>
        <taxon>eudicotyledons</taxon>
        <taxon>Gunneridae</taxon>
        <taxon>Pentapetalae</taxon>
        <taxon>rosids</taxon>
        <taxon>fabids</taxon>
        <taxon>Rosales</taxon>
        <taxon>Rosaceae</taxon>
        <taxon>Amygdaloideae</taxon>
        <taxon>Maleae</taxon>
        <taxon>Pyrus</taxon>
    </lineage>
</organism>
<gene>
    <name evidence="3" type="ORF">D8674_034721</name>
</gene>
<evidence type="ECO:0000313" key="4">
    <source>
        <dbReference type="Proteomes" id="UP000327157"/>
    </source>
</evidence>
<keyword evidence="2" id="KW-0812">Transmembrane</keyword>
<accession>A0A5N5GAD8</accession>
<comment type="caution">
    <text evidence="3">The sequence shown here is derived from an EMBL/GenBank/DDBJ whole genome shotgun (WGS) entry which is preliminary data.</text>
</comment>
<reference evidence="3 4" key="1">
    <citation type="submission" date="2019-09" db="EMBL/GenBank/DDBJ databases">
        <authorList>
            <person name="Ou C."/>
        </authorList>
    </citation>
    <scope>NUCLEOTIDE SEQUENCE [LARGE SCALE GENOMIC DNA]</scope>
    <source>
        <strain evidence="3">S2</strain>
        <tissue evidence="3">Leaf</tissue>
    </source>
</reference>
<name>A0A5N5GAD8_9ROSA</name>
<reference evidence="3 4" key="3">
    <citation type="submission" date="2019-11" db="EMBL/GenBank/DDBJ databases">
        <title>A de novo genome assembly of a pear dwarfing rootstock.</title>
        <authorList>
            <person name="Wang F."/>
            <person name="Wang J."/>
            <person name="Li S."/>
            <person name="Zhang Y."/>
            <person name="Fang M."/>
            <person name="Ma L."/>
            <person name="Zhao Y."/>
            <person name="Jiang S."/>
        </authorList>
    </citation>
    <scope>NUCLEOTIDE SEQUENCE [LARGE SCALE GENOMIC DNA]</scope>
    <source>
        <strain evidence="3">S2</strain>
        <tissue evidence="3">Leaf</tissue>
    </source>
</reference>
<keyword evidence="2" id="KW-0472">Membrane</keyword>
<evidence type="ECO:0000256" key="2">
    <source>
        <dbReference type="SAM" id="Phobius"/>
    </source>
</evidence>
<keyword evidence="2" id="KW-1133">Transmembrane helix</keyword>
<protein>
    <submittedName>
        <fullName evidence="3">Uncharacterized protein</fullName>
    </submittedName>
</protein>